<dbReference type="Pfam" id="PF08840">
    <property type="entry name" value="BAAT_C"/>
    <property type="match status" value="1"/>
</dbReference>
<feature type="active site" description="Charge relay system" evidence="2">
    <location>
        <position position="338"/>
    </location>
</feature>
<evidence type="ECO:0000259" key="3">
    <source>
        <dbReference type="Pfam" id="PF04775"/>
    </source>
</evidence>
<dbReference type="AlphaFoldDB" id="A0AB35IV90"/>
<dbReference type="PANTHER" id="PTHR10824:SF4">
    <property type="entry name" value="ACYL-COENZYME A THIOESTERASE 1-LIKE"/>
    <property type="match status" value="1"/>
</dbReference>
<dbReference type="InterPro" id="IPR042490">
    <property type="entry name" value="Thio_Ohase/BAAT_N"/>
</dbReference>
<dbReference type="Proteomes" id="UP001212483">
    <property type="component" value="Unassembled WGS sequence"/>
</dbReference>
<dbReference type="GO" id="GO:0047617">
    <property type="term" value="F:fatty acyl-CoA hydrolase activity"/>
    <property type="evidence" value="ECO:0007669"/>
    <property type="project" value="TreeGrafter"/>
</dbReference>
<evidence type="ECO:0000313" key="6">
    <source>
        <dbReference type="Proteomes" id="UP001212483"/>
    </source>
</evidence>
<dbReference type="RefSeq" id="WP_037610684.1">
    <property type="nucleotide sequence ID" value="NZ_CP145863.1"/>
</dbReference>
<dbReference type="Pfam" id="PF04775">
    <property type="entry name" value="Bile_Hydr_Trans"/>
    <property type="match status" value="1"/>
</dbReference>
<dbReference type="Gene3D" id="2.60.40.2240">
    <property type="entry name" value="Acyl-CoA thioester hydrolase/BAAT N-terminal domain"/>
    <property type="match status" value="1"/>
</dbReference>
<dbReference type="GO" id="GO:0006631">
    <property type="term" value="P:fatty acid metabolic process"/>
    <property type="evidence" value="ECO:0007669"/>
    <property type="project" value="TreeGrafter"/>
</dbReference>
<proteinExistence type="inferred from homology"/>
<comment type="caution">
    <text evidence="5">The sequence shown here is derived from an EMBL/GenBank/DDBJ whole genome shotgun (WGS) entry which is preliminary data.</text>
</comment>
<organism evidence="5 6">
    <name type="scientific">Streptococcus salivarius</name>
    <dbReference type="NCBI Taxonomy" id="1304"/>
    <lineage>
        <taxon>Bacteria</taxon>
        <taxon>Bacillati</taxon>
        <taxon>Bacillota</taxon>
        <taxon>Bacilli</taxon>
        <taxon>Lactobacillales</taxon>
        <taxon>Streptococcaceae</taxon>
        <taxon>Streptococcus</taxon>
    </lineage>
</organism>
<dbReference type="InterPro" id="IPR029058">
    <property type="entry name" value="AB_hydrolase_fold"/>
</dbReference>
<dbReference type="GO" id="GO:0006637">
    <property type="term" value="P:acyl-CoA metabolic process"/>
    <property type="evidence" value="ECO:0007669"/>
    <property type="project" value="InterPro"/>
</dbReference>
<evidence type="ECO:0000313" key="5">
    <source>
        <dbReference type="EMBL" id="MDB8606077.1"/>
    </source>
</evidence>
<evidence type="ECO:0000256" key="2">
    <source>
        <dbReference type="PIRSR" id="PIRSR016521-1"/>
    </source>
</evidence>
<comment type="similarity">
    <text evidence="1">Belongs to the C/M/P thioester hydrolase family.</text>
</comment>
<dbReference type="InterPro" id="IPR006862">
    <property type="entry name" value="Thio_Ohase/aa_AcTrfase"/>
</dbReference>
<dbReference type="Gene3D" id="3.40.50.1820">
    <property type="entry name" value="alpha/beta hydrolase"/>
    <property type="match status" value="1"/>
</dbReference>
<protein>
    <submittedName>
        <fullName evidence="5">Acyl-CoA thioesterase/BAAT N-terminal domain-containing protein</fullName>
    </submittedName>
</protein>
<dbReference type="SUPFAM" id="SSF53474">
    <property type="entry name" value="alpha/beta-Hydrolases"/>
    <property type="match status" value="1"/>
</dbReference>
<dbReference type="EMBL" id="JAQMJO010000004">
    <property type="protein sequence ID" value="MDB8606077.1"/>
    <property type="molecule type" value="Genomic_DNA"/>
</dbReference>
<evidence type="ECO:0000259" key="4">
    <source>
        <dbReference type="Pfam" id="PF08840"/>
    </source>
</evidence>
<accession>A0AB35IV90</accession>
<dbReference type="InterPro" id="IPR014940">
    <property type="entry name" value="BAAT_C"/>
</dbReference>
<sequence length="421" mass="48351">MNIKIELISESDLADESFNIVIDGLKPREIYRVEMYLSDYYCINAPMLLAHDVLWKSAATFVSDKNGIIDISQTPSCSGSYEDIATMGLFFNAKPLTNRKKKLPNSLSKIPLLDHFFVEIKIIQGNTVVAERTFTRHYMSSQISHQDIYGKNFQGRLFYDKKAINAPALIIVSGSEGRIEKTQNIAQLLSSRGYICLAVAYFGLEGLPKHLECIPLECLVEAKNYLRQHPQVDSEKIGLYGRSKGAELVLAEESIFNDVQCLVLNSPSDVVYEGIKGKWNSHTSSWTYLQKELPYQKFRLRDYLFSKLLKKSFPKDCSARIDIGQMHSPILLLGSTVDEIWDASSAIDDIVSHYKGHHITFKKYHETGHMLTVAYQPNHRYRKDWRLLLKESKDSWLATIHFFDRHLKKRCYKSYGKDIKK</sequence>
<dbReference type="InterPro" id="IPR016662">
    <property type="entry name" value="Acyl-CoA_thioEstase_long-chain"/>
</dbReference>
<dbReference type="PANTHER" id="PTHR10824">
    <property type="entry name" value="ACYL-COENZYME A THIOESTERASE-RELATED"/>
    <property type="match status" value="1"/>
</dbReference>
<feature type="active site" description="Charge relay system" evidence="2">
    <location>
        <position position="369"/>
    </location>
</feature>
<reference evidence="5" key="1">
    <citation type="submission" date="2023-01" db="EMBL/GenBank/DDBJ databases">
        <title>Human gut microbiome strain richness.</title>
        <authorList>
            <person name="Chen-Liaw A."/>
        </authorList>
    </citation>
    <scope>NUCLEOTIDE SEQUENCE</scope>
    <source>
        <strain evidence="5">1001283st1_B9_1001283B150217_161031</strain>
    </source>
</reference>
<dbReference type="PIRSF" id="PIRSF016521">
    <property type="entry name" value="Acyl-CoA_hydro"/>
    <property type="match status" value="1"/>
</dbReference>
<name>A0AB35IV90_STRSL</name>
<feature type="active site" description="Charge relay system" evidence="2">
    <location>
        <position position="243"/>
    </location>
</feature>
<feature type="domain" description="Acyl-CoA thioester hydrolase/bile acid-CoA amino acid N-acetyltransferase" evidence="3">
    <location>
        <begin position="15"/>
        <end position="148"/>
    </location>
</feature>
<evidence type="ECO:0000256" key="1">
    <source>
        <dbReference type="ARBA" id="ARBA00006538"/>
    </source>
</evidence>
<feature type="domain" description="BAAT/Acyl-CoA thioester hydrolase C-terminal" evidence="4">
    <location>
        <begin position="215"/>
        <end position="381"/>
    </location>
</feature>
<gene>
    <name evidence="5" type="ORF">PNU22_06250</name>
</gene>